<organism evidence="1 2">
    <name type="scientific">Rosa chinensis</name>
    <name type="common">China rose</name>
    <dbReference type="NCBI Taxonomy" id="74649"/>
    <lineage>
        <taxon>Eukaryota</taxon>
        <taxon>Viridiplantae</taxon>
        <taxon>Streptophyta</taxon>
        <taxon>Embryophyta</taxon>
        <taxon>Tracheophyta</taxon>
        <taxon>Spermatophyta</taxon>
        <taxon>Magnoliopsida</taxon>
        <taxon>eudicotyledons</taxon>
        <taxon>Gunneridae</taxon>
        <taxon>Pentapetalae</taxon>
        <taxon>rosids</taxon>
        <taxon>fabids</taxon>
        <taxon>Rosales</taxon>
        <taxon>Rosaceae</taxon>
        <taxon>Rosoideae</taxon>
        <taxon>Rosoideae incertae sedis</taxon>
        <taxon>Rosa</taxon>
    </lineage>
</organism>
<reference evidence="1 2" key="1">
    <citation type="journal article" date="2018" name="Nat. Genet.">
        <title>The Rosa genome provides new insights in the design of modern roses.</title>
        <authorList>
            <person name="Bendahmane M."/>
        </authorList>
    </citation>
    <scope>NUCLEOTIDE SEQUENCE [LARGE SCALE GENOMIC DNA]</scope>
    <source>
        <strain evidence="2">cv. Old Blush</strain>
    </source>
</reference>
<dbReference type="GO" id="GO:0005840">
    <property type="term" value="C:ribosome"/>
    <property type="evidence" value="ECO:0007669"/>
    <property type="project" value="UniProtKB-KW"/>
</dbReference>
<gene>
    <name evidence="1" type="ORF">RchiOBHm_CPg0502201</name>
</gene>
<name>A0A2P6P1A5_ROSCH</name>
<geneLocation type="chloroplast" evidence="1"/>
<keyword evidence="1" id="KW-0689">Ribosomal protein</keyword>
<comment type="caution">
    <text evidence="1">The sequence shown here is derived from an EMBL/GenBank/DDBJ whole genome shotgun (WGS) entry which is preliminary data.</text>
</comment>
<keyword evidence="1" id="KW-0687">Ribonucleoprotein</keyword>
<keyword evidence="1" id="KW-0934">Plastid</keyword>
<protein>
    <submittedName>
        <fullName evidence="1">Putative 50S ribosomal protein L30e</fullName>
    </submittedName>
</protein>
<sequence>MICPKKRIRGEKCNPDHNETFLGFHSERRNLRQKKKRIDRSSIQNCTLKMIENHRNWDMYIYNIL</sequence>
<dbReference type="AlphaFoldDB" id="A0A2P6P1A5"/>
<accession>A0A2P6P1A5</accession>
<dbReference type="Gramene" id="PRQ15706">
    <property type="protein sequence ID" value="PRQ15706"/>
    <property type="gene ID" value="RchiOBHm_CPg0502201"/>
</dbReference>
<dbReference type="EMBL" id="PDCK01000046">
    <property type="protein sequence ID" value="PRQ15706.1"/>
    <property type="molecule type" value="Genomic_DNA"/>
</dbReference>
<evidence type="ECO:0000313" key="2">
    <source>
        <dbReference type="Proteomes" id="UP000238479"/>
    </source>
</evidence>
<proteinExistence type="predicted"/>
<evidence type="ECO:0000313" key="1">
    <source>
        <dbReference type="EMBL" id="PRQ15706.1"/>
    </source>
</evidence>
<keyword evidence="1" id="KW-0150">Chloroplast</keyword>
<keyword evidence="2" id="KW-1185">Reference proteome</keyword>
<dbReference type="Proteomes" id="UP000238479">
    <property type="component" value="Chloroplast Pltd"/>
</dbReference>